<accession>X1S556</accession>
<dbReference type="InterPro" id="IPR018258">
    <property type="entry name" value="Ribosomal_bL21_CS"/>
</dbReference>
<dbReference type="GO" id="GO:0005737">
    <property type="term" value="C:cytoplasm"/>
    <property type="evidence" value="ECO:0007669"/>
    <property type="project" value="UniProtKB-ARBA"/>
</dbReference>
<organism evidence="6">
    <name type="scientific">marine sediment metagenome</name>
    <dbReference type="NCBI Taxonomy" id="412755"/>
    <lineage>
        <taxon>unclassified sequences</taxon>
        <taxon>metagenomes</taxon>
        <taxon>ecological metagenomes</taxon>
    </lineage>
</organism>
<dbReference type="GO" id="GO:0003735">
    <property type="term" value="F:structural constituent of ribosome"/>
    <property type="evidence" value="ECO:0007669"/>
    <property type="project" value="InterPro"/>
</dbReference>
<evidence type="ECO:0000256" key="2">
    <source>
        <dbReference type="ARBA" id="ARBA00022730"/>
    </source>
</evidence>
<dbReference type="EMBL" id="BARW01007598">
    <property type="protein sequence ID" value="GAI88013.1"/>
    <property type="molecule type" value="Genomic_DNA"/>
</dbReference>
<evidence type="ECO:0000256" key="3">
    <source>
        <dbReference type="ARBA" id="ARBA00022884"/>
    </source>
</evidence>
<dbReference type="PANTHER" id="PTHR21349:SF0">
    <property type="entry name" value="LARGE RIBOSOMAL SUBUNIT PROTEIN BL21M"/>
    <property type="match status" value="1"/>
</dbReference>
<evidence type="ECO:0000313" key="6">
    <source>
        <dbReference type="EMBL" id="GAI88013.1"/>
    </source>
</evidence>
<dbReference type="AlphaFoldDB" id="X1S556"/>
<dbReference type="GO" id="GO:0005840">
    <property type="term" value="C:ribosome"/>
    <property type="evidence" value="ECO:0007669"/>
    <property type="project" value="UniProtKB-KW"/>
</dbReference>
<reference evidence="6" key="1">
    <citation type="journal article" date="2014" name="Front. Microbiol.">
        <title>High frequency of phylogenetically diverse reductive dehalogenase-homologous genes in deep subseafloor sedimentary metagenomes.</title>
        <authorList>
            <person name="Kawai M."/>
            <person name="Futagami T."/>
            <person name="Toyoda A."/>
            <person name="Takaki Y."/>
            <person name="Nishi S."/>
            <person name="Hori S."/>
            <person name="Arai W."/>
            <person name="Tsubouchi T."/>
            <person name="Morono Y."/>
            <person name="Uchiyama I."/>
            <person name="Ito T."/>
            <person name="Fujiyama A."/>
            <person name="Inagaki F."/>
            <person name="Takami H."/>
        </authorList>
    </citation>
    <scope>NUCLEOTIDE SEQUENCE</scope>
    <source>
        <strain evidence="6">Expedition CK06-06</strain>
    </source>
</reference>
<dbReference type="InterPro" id="IPR036164">
    <property type="entry name" value="bL21-like_sf"/>
</dbReference>
<comment type="caution">
    <text evidence="6">The sequence shown here is derived from an EMBL/GenBank/DDBJ whole genome shotgun (WGS) entry which is preliminary data.</text>
</comment>
<dbReference type="GO" id="GO:0006412">
    <property type="term" value="P:translation"/>
    <property type="evidence" value="ECO:0007669"/>
    <property type="project" value="InterPro"/>
</dbReference>
<dbReference type="GO" id="GO:1990904">
    <property type="term" value="C:ribonucleoprotein complex"/>
    <property type="evidence" value="ECO:0007669"/>
    <property type="project" value="UniProtKB-KW"/>
</dbReference>
<evidence type="ECO:0000256" key="4">
    <source>
        <dbReference type="ARBA" id="ARBA00022980"/>
    </source>
</evidence>
<keyword evidence="3" id="KW-0694">RNA-binding</keyword>
<evidence type="ECO:0000256" key="5">
    <source>
        <dbReference type="ARBA" id="ARBA00023274"/>
    </source>
</evidence>
<dbReference type="InterPro" id="IPR028909">
    <property type="entry name" value="bL21-like"/>
</dbReference>
<dbReference type="NCBIfam" id="TIGR00061">
    <property type="entry name" value="L21"/>
    <property type="match status" value="1"/>
</dbReference>
<evidence type="ECO:0000256" key="1">
    <source>
        <dbReference type="ARBA" id="ARBA00008563"/>
    </source>
</evidence>
<dbReference type="PANTHER" id="PTHR21349">
    <property type="entry name" value="50S RIBOSOMAL PROTEIN L21"/>
    <property type="match status" value="1"/>
</dbReference>
<dbReference type="InterPro" id="IPR001787">
    <property type="entry name" value="Ribosomal_bL21"/>
</dbReference>
<dbReference type="HAMAP" id="MF_01363">
    <property type="entry name" value="Ribosomal_bL21"/>
    <property type="match status" value="1"/>
</dbReference>
<comment type="similarity">
    <text evidence="1">Belongs to the bacterial ribosomal protein bL21 family.</text>
</comment>
<dbReference type="GO" id="GO:0019843">
    <property type="term" value="F:rRNA binding"/>
    <property type="evidence" value="ECO:0007669"/>
    <property type="project" value="UniProtKB-KW"/>
</dbReference>
<protein>
    <recommendedName>
        <fullName evidence="7">50S ribosomal protein L21</fullName>
    </recommendedName>
</protein>
<dbReference type="SUPFAM" id="SSF141091">
    <property type="entry name" value="L21p-like"/>
    <property type="match status" value="1"/>
</dbReference>
<evidence type="ECO:0008006" key="7">
    <source>
        <dbReference type="Google" id="ProtNLM"/>
    </source>
</evidence>
<gene>
    <name evidence="6" type="ORF">S12H4_15777</name>
</gene>
<keyword evidence="4" id="KW-0689">Ribosomal protein</keyword>
<sequence length="113" mass="13025">MIAILETGGKQYEVSLGSLIRVEKLAAKKGEKVVLDKVLLIKKDGESFIGSPWLAGAKVVAEVTKQDRDRKIIVYKFKRRKNYHRKYGHRQPFTELKIEKIQFKEIPASKIKK</sequence>
<dbReference type="Pfam" id="PF00829">
    <property type="entry name" value="Ribosomal_L21p"/>
    <property type="match status" value="1"/>
</dbReference>
<name>X1S556_9ZZZZ</name>
<proteinExistence type="inferred from homology"/>
<keyword evidence="5" id="KW-0687">Ribonucleoprotein</keyword>
<keyword evidence="2" id="KW-0699">rRNA-binding</keyword>
<dbReference type="PROSITE" id="PS01169">
    <property type="entry name" value="RIBOSOMAL_L21"/>
    <property type="match status" value="1"/>
</dbReference>